<evidence type="ECO:0000313" key="6">
    <source>
        <dbReference type="EMBL" id="VFR29190.1"/>
    </source>
</evidence>
<evidence type="ECO:0000313" key="11">
    <source>
        <dbReference type="EMBL" id="VFR66279.1"/>
    </source>
</evidence>
<keyword evidence="3" id="KW-0804">Transcription</keyword>
<dbReference type="Gene3D" id="1.10.10.10">
    <property type="entry name" value="Winged helix-like DNA-binding domain superfamily/Winged helix DNA-binding domain"/>
    <property type="match status" value="1"/>
</dbReference>
<evidence type="ECO:0000313" key="9">
    <source>
        <dbReference type="EMBL" id="VFR44790.1"/>
    </source>
</evidence>
<sequence length="163" mass="19029">MTDHPDLETRPLPDGHDDLRVWLRIMTCFNLVQTEMRTRLRERFDITLPRFDLLAQLERVPDGLKMGELSRRMMVTNGNITGITQQLEKEGLISRSNAASDRRVSVLRLTPQGRKAFAVMAREHEEWIKRLFSDLSDQDRETLYRGLSLLKVSVRRNRVAPDQ</sequence>
<dbReference type="EMBL" id="CAADIG010000018">
    <property type="protein sequence ID" value="VFR44790.1"/>
    <property type="molecule type" value="Genomic_DNA"/>
</dbReference>
<dbReference type="Pfam" id="PF01047">
    <property type="entry name" value="MarR"/>
    <property type="match status" value="1"/>
</dbReference>
<dbReference type="PRINTS" id="PR00598">
    <property type="entry name" value="HTHMARR"/>
</dbReference>
<dbReference type="PROSITE" id="PS50995">
    <property type="entry name" value="HTH_MARR_2"/>
    <property type="match status" value="1"/>
</dbReference>
<evidence type="ECO:0000313" key="10">
    <source>
        <dbReference type="EMBL" id="VFR53727.1"/>
    </source>
</evidence>
<evidence type="ECO:0000313" key="14">
    <source>
        <dbReference type="EMBL" id="VFR76790.1"/>
    </source>
</evidence>
<evidence type="ECO:0000259" key="4">
    <source>
        <dbReference type="PROSITE" id="PS50995"/>
    </source>
</evidence>
<dbReference type="InterPro" id="IPR036390">
    <property type="entry name" value="WH_DNA-bd_sf"/>
</dbReference>
<dbReference type="EMBL" id="CAADIK010000040">
    <property type="protein sequence ID" value="VFR76790.1"/>
    <property type="molecule type" value="Genomic_DNA"/>
</dbReference>
<evidence type="ECO:0000313" key="7">
    <source>
        <dbReference type="EMBL" id="VFR37806.1"/>
    </source>
</evidence>
<dbReference type="EMBL" id="CAADIM010000006">
    <property type="protein sequence ID" value="VFR66279.1"/>
    <property type="molecule type" value="Genomic_DNA"/>
</dbReference>
<accession>A0A484V579</accession>
<name>A0A484V579_9ZZZZ</name>
<evidence type="ECO:0000313" key="8">
    <source>
        <dbReference type="EMBL" id="VFR42886.1"/>
    </source>
</evidence>
<keyword evidence="2" id="KW-0238">DNA-binding</keyword>
<dbReference type="InterPro" id="IPR000835">
    <property type="entry name" value="HTH_MarR-typ"/>
</dbReference>
<protein>
    <submittedName>
        <fullName evidence="16">Transcriptional regulator, MarR family</fullName>
    </submittedName>
</protein>
<keyword evidence="1" id="KW-0805">Transcription regulation</keyword>
<evidence type="ECO:0000313" key="13">
    <source>
        <dbReference type="EMBL" id="VFR76696.1"/>
    </source>
</evidence>
<dbReference type="PANTHER" id="PTHR42756:SF1">
    <property type="entry name" value="TRANSCRIPTIONAL REPRESSOR OF EMRAB OPERON"/>
    <property type="match status" value="1"/>
</dbReference>
<dbReference type="EMBL" id="CAADII010000013">
    <property type="protein sequence ID" value="VFR53727.1"/>
    <property type="molecule type" value="Genomic_DNA"/>
</dbReference>
<dbReference type="EMBL" id="CAADIE010000005">
    <property type="protein sequence ID" value="VFR37806.1"/>
    <property type="molecule type" value="Genomic_DNA"/>
</dbReference>
<dbReference type="PROSITE" id="PS01117">
    <property type="entry name" value="HTH_MARR_1"/>
    <property type="match status" value="1"/>
</dbReference>
<dbReference type="EMBL" id="CAADIF010000007">
    <property type="protein sequence ID" value="VFR67880.1"/>
    <property type="molecule type" value="Genomic_DNA"/>
</dbReference>
<dbReference type="InterPro" id="IPR036388">
    <property type="entry name" value="WH-like_DNA-bd_sf"/>
</dbReference>
<evidence type="ECO:0000313" key="15">
    <source>
        <dbReference type="EMBL" id="VFR88028.1"/>
    </source>
</evidence>
<dbReference type="PANTHER" id="PTHR42756">
    <property type="entry name" value="TRANSCRIPTIONAL REGULATOR, MARR"/>
    <property type="match status" value="1"/>
</dbReference>
<evidence type="ECO:0000313" key="16">
    <source>
        <dbReference type="EMBL" id="VFR93886.1"/>
    </source>
</evidence>
<dbReference type="EMBL" id="CAADIP010000053">
    <property type="protein sequence ID" value="VFR97600.1"/>
    <property type="molecule type" value="Genomic_DNA"/>
</dbReference>
<dbReference type="EMBL" id="CAADIZ010000045">
    <property type="protein sequence ID" value="VFS28088.1"/>
    <property type="molecule type" value="Genomic_DNA"/>
</dbReference>
<dbReference type="EMBL" id="CAADHY010000008">
    <property type="protein sequence ID" value="VFR17169.1"/>
    <property type="molecule type" value="Genomic_DNA"/>
</dbReference>
<evidence type="ECO:0000256" key="1">
    <source>
        <dbReference type="ARBA" id="ARBA00023015"/>
    </source>
</evidence>
<evidence type="ECO:0000313" key="5">
    <source>
        <dbReference type="EMBL" id="VFR17169.1"/>
    </source>
</evidence>
<dbReference type="GO" id="GO:0003677">
    <property type="term" value="F:DNA binding"/>
    <property type="evidence" value="ECO:0007669"/>
    <property type="project" value="UniProtKB-KW"/>
</dbReference>
<dbReference type="SMART" id="SM00347">
    <property type="entry name" value="HTH_MARR"/>
    <property type="match status" value="1"/>
</dbReference>
<evidence type="ECO:0000313" key="18">
    <source>
        <dbReference type="EMBL" id="VFS28088.1"/>
    </source>
</evidence>
<dbReference type="EMBL" id="CAADIA010000005">
    <property type="protein sequence ID" value="VFR29190.1"/>
    <property type="molecule type" value="Genomic_DNA"/>
</dbReference>
<proteinExistence type="predicted"/>
<feature type="domain" description="HTH marR-type" evidence="4">
    <location>
        <begin position="1"/>
        <end position="152"/>
    </location>
</feature>
<evidence type="ECO:0000256" key="2">
    <source>
        <dbReference type="ARBA" id="ARBA00023125"/>
    </source>
</evidence>
<dbReference type="EMBL" id="CAADIH010000014">
    <property type="protein sequence ID" value="VFR42886.1"/>
    <property type="molecule type" value="Genomic_DNA"/>
</dbReference>
<dbReference type="EMBL" id="CAADIO010000037">
    <property type="protein sequence ID" value="VFR93886.1"/>
    <property type="molecule type" value="Genomic_DNA"/>
</dbReference>
<dbReference type="SUPFAM" id="SSF46785">
    <property type="entry name" value="Winged helix' DNA-binding domain"/>
    <property type="match status" value="1"/>
</dbReference>
<evidence type="ECO:0000256" key="3">
    <source>
        <dbReference type="ARBA" id="ARBA00023163"/>
    </source>
</evidence>
<gene>
    <name evidence="5" type="ORF">AMP9_0684</name>
    <name evidence="6" type="ORF">ANK1_0572</name>
    <name evidence="12" type="ORF">ANK2_0572</name>
    <name evidence="9" type="ORF">ANT2_0634</name>
    <name evidence="13" type="ORF">ANT3_0635</name>
    <name evidence="7" type="ORF">BER1_0697</name>
    <name evidence="8" type="ORF">BER2_0696</name>
    <name evidence="10" type="ORF">BRI6_0691</name>
    <name evidence="14" type="ORF">BRI9_0747</name>
    <name evidence="11" type="ORF">ISE1_0530</name>
    <name evidence="15" type="ORF">ISE2_0569</name>
    <name evidence="17" type="ORF">IVO3_0746</name>
    <name evidence="16" type="ORF">RAN3_0635</name>
    <name evidence="18" type="ORF">RAN7_0686</name>
</gene>
<dbReference type="InterPro" id="IPR023187">
    <property type="entry name" value="Tscrpt_reg_MarR-type_CS"/>
</dbReference>
<evidence type="ECO:0000313" key="12">
    <source>
        <dbReference type="EMBL" id="VFR67880.1"/>
    </source>
</evidence>
<dbReference type="AlphaFoldDB" id="A0A484V579"/>
<organism evidence="16">
    <name type="scientific">plant metagenome</name>
    <dbReference type="NCBI Taxonomy" id="1297885"/>
    <lineage>
        <taxon>unclassified sequences</taxon>
        <taxon>metagenomes</taxon>
        <taxon>organismal metagenomes</taxon>
    </lineage>
</organism>
<dbReference type="EMBL" id="CAADIN010000016">
    <property type="protein sequence ID" value="VFR88028.1"/>
    <property type="molecule type" value="Genomic_DNA"/>
</dbReference>
<reference evidence="16" key="1">
    <citation type="submission" date="2019-03" db="EMBL/GenBank/DDBJ databases">
        <authorList>
            <person name="Danneels B."/>
        </authorList>
    </citation>
    <scope>NUCLEOTIDE SEQUENCE</scope>
</reference>
<evidence type="ECO:0000313" key="17">
    <source>
        <dbReference type="EMBL" id="VFR97600.1"/>
    </source>
</evidence>
<dbReference type="EMBL" id="CAADID010000025">
    <property type="protein sequence ID" value="VFR76696.1"/>
    <property type="molecule type" value="Genomic_DNA"/>
</dbReference>
<dbReference type="GO" id="GO:0003700">
    <property type="term" value="F:DNA-binding transcription factor activity"/>
    <property type="evidence" value="ECO:0007669"/>
    <property type="project" value="InterPro"/>
</dbReference>